<sequence>MSKRMFVISIIVIGLLINGFSFAVRANPAYEDYTTYDETDPSSDFAVVANTITVTTMAGGVIAHIIDDKEANHFGDFEHLVDFEITYAEDSSLCMVWGISDNI</sequence>
<organism evidence="1">
    <name type="scientific">marine sediment metagenome</name>
    <dbReference type="NCBI Taxonomy" id="412755"/>
    <lineage>
        <taxon>unclassified sequences</taxon>
        <taxon>metagenomes</taxon>
        <taxon>ecological metagenomes</taxon>
    </lineage>
</organism>
<comment type="caution">
    <text evidence="1">The sequence shown here is derived from an EMBL/GenBank/DDBJ whole genome shotgun (WGS) entry which is preliminary data.</text>
</comment>
<evidence type="ECO:0000313" key="1">
    <source>
        <dbReference type="EMBL" id="GAG70332.1"/>
    </source>
</evidence>
<accession>X1ALD8</accession>
<name>X1ALD8_9ZZZZ</name>
<reference evidence="1" key="1">
    <citation type="journal article" date="2014" name="Front. Microbiol.">
        <title>High frequency of phylogenetically diverse reductive dehalogenase-homologous genes in deep subseafloor sedimentary metagenomes.</title>
        <authorList>
            <person name="Kawai M."/>
            <person name="Futagami T."/>
            <person name="Toyoda A."/>
            <person name="Takaki Y."/>
            <person name="Nishi S."/>
            <person name="Hori S."/>
            <person name="Arai W."/>
            <person name="Tsubouchi T."/>
            <person name="Morono Y."/>
            <person name="Uchiyama I."/>
            <person name="Ito T."/>
            <person name="Fujiyama A."/>
            <person name="Inagaki F."/>
            <person name="Takami H."/>
        </authorList>
    </citation>
    <scope>NUCLEOTIDE SEQUENCE</scope>
    <source>
        <strain evidence="1">Expedition CK06-06</strain>
    </source>
</reference>
<dbReference type="EMBL" id="BART01000311">
    <property type="protein sequence ID" value="GAG70332.1"/>
    <property type="molecule type" value="Genomic_DNA"/>
</dbReference>
<proteinExistence type="predicted"/>
<protein>
    <submittedName>
        <fullName evidence="1">Uncharacterized protein</fullName>
    </submittedName>
</protein>
<dbReference type="AlphaFoldDB" id="X1ALD8"/>
<gene>
    <name evidence="1" type="ORF">S01H4_01651</name>
</gene>